<evidence type="ECO:0000313" key="2">
    <source>
        <dbReference type="EMBL" id="GFQ94072.1"/>
    </source>
</evidence>
<evidence type="ECO:0000313" key="3">
    <source>
        <dbReference type="Proteomes" id="UP000887116"/>
    </source>
</evidence>
<dbReference type="Pfam" id="PF00651">
    <property type="entry name" value="BTB"/>
    <property type="match status" value="2"/>
</dbReference>
<dbReference type="SMART" id="SM00225">
    <property type="entry name" value="BTB"/>
    <property type="match status" value="2"/>
</dbReference>
<feature type="domain" description="BTB" evidence="1">
    <location>
        <begin position="301"/>
        <end position="364"/>
    </location>
</feature>
<dbReference type="InterPro" id="IPR000210">
    <property type="entry name" value="BTB/POZ_dom"/>
</dbReference>
<dbReference type="PANTHER" id="PTHR24413">
    <property type="entry name" value="SPECKLE-TYPE POZ PROTEIN"/>
    <property type="match status" value="1"/>
</dbReference>
<dbReference type="SUPFAM" id="SSF54695">
    <property type="entry name" value="POZ domain"/>
    <property type="match status" value="2"/>
</dbReference>
<reference evidence="2" key="1">
    <citation type="submission" date="2020-07" db="EMBL/GenBank/DDBJ databases">
        <title>Multicomponent nature underlies the extraordinary mechanical properties of spider dragline silk.</title>
        <authorList>
            <person name="Kono N."/>
            <person name="Nakamura H."/>
            <person name="Mori M."/>
            <person name="Yoshida Y."/>
            <person name="Ohtoshi R."/>
            <person name="Malay A.D."/>
            <person name="Moran D.A.P."/>
            <person name="Tomita M."/>
            <person name="Numata K."/>
            <person name="Arakawa K."/>
        </authorList>
    </citation>
    <scope>NUCLEOTIDE SEQUENCE</scope>
</reference>
<dbReference type="PROSITE" id="PS50097">
    <property type="entry name" value="BTB"/>
    <property type="match status" value="2"/>
</dbReference>
<dbReference type="EMBL" id="BMAO01034116">
    <property type="protein sequence ID" value="GFQ94072.1"/>
    <property type="molecule type" value="Genomic_DNA"/>
</dbReference>
<name>A0A8X6G185_TRICU</name>
<dbReference type="Gene3D" id="3.30.710.10">
    <property type="entry name" value="Potassium Channel Kv1.1, Chain A"/>
    <property type="match status" value="2"/>
</dbReference>
<protein>
    <submittedName>
        <fullName evidence="2">Protein roadkill</fullName>
    </submittedName>
</protein>
<dbReference type="InterPro" id="IPR011333">
    <property type="entry name" value="SKP1/BTB/POZ_sf"/>
</dbReference>
<organism evidence="2 3">
    <name type="scientific">Trichonephila clavata</name>
    <name type="common">Joro spider</name>
    <name type="synonym">Nephila clavata</name>
    <dbReference type="NCBI Taxonomy" id="2740835"/>
    <lineage>
        <taxon>Eukaryota</taxon>
        <taxon>Metazoa</taxon>
        <taxon>Ecdysozoa</taxon>
        <taxon>Arthropoda</taxon>
        <taxon>Chelicerata</taxon>
        <taxon>Arachnida</taxon>
        <taxon>Araneae</taxon>
        <taxon>Araneomorphae</taxon>
        <taxon>Entelegynae</taxon>
        <taxon>Araneoidea</taxon>
        <taxon>Nephilidae</taxon>
        <taxon>Trichonephila</taxon>
    </lineage>
</organism>
<gene>
    <name evidence="2" type="primary">rdx_16</name>
    <name evidence="2" type="ORF">TNCT_5181</name>
</gene>
<keyword evidence="3" id="KW-1185">Reference proteome</keyword>
<comment type="caution">
    <text evidence="2">The sequence shown here is derived from an EMBL/GenBank/DDBJ whole genome shotgun (WGS) entry which is preliminary data.</text>
</comment>
<sequence length="439" mass="50236">MAAKSNWTENAGLQNLSDNFLSAYESGQFADVVLHCDGTDVMAHRCILAARLPNLSLQLGLVNSEKLKVRCNIENISLPVLKCILFYAYTGKLSLPPSEITPDLMIVAIRYELWDLIQKMRTYPTFYSATTTFNIEHESVAWSIDKSYLLKNNNLSLVRIVPSVSLYIDSIVITCHLNMDPKTNLVETGSINIFLNGFEKKFSVSLSCYISINSQRSKLFSLYVGKHLFTDHNQWYIPLDISGVPVEYCLDLTCELDFCDGVSSSTIREGWMSSETPVSHFYDFSTLSNNLLGLLSISNCYDFAIVCENLTFPVHAIVLAARSPVFNRMLQYDMIEMRCKRVVIEDVKSTIVQLMLSYMYSGEIWDLEYHEAFDLYRAADKYDISVLKERCSWFLMSFLNVQNVRCLLALAYFHSDHVMMNRAFKFLEKTYSYVDLGSF</sequence>
<dbReference type="Proteomes" id="UP000887116">
    <property type="component" value="Unassembled WGS sequence"/>
</dbReference>
<proteinExistence type="predicted"/>
<feature type="domain" description="BTB" evidence="1">
    <location>
        <begin position="30"/>
        <end position="97"/>
    </location>
</feature>
<dbReference type="CDD" id="cd18186">
    <property type="entry name" value="BTB_POZ_ZBTB_KLHL-like"/>
    <property type="match status" value="2"/>
</dbReference>
<dbReference type="AlphaFoldDB" id="A0A8X6G185"/>
<accession>A0A8X6G185</accession>
<evidence type="ECO:0000259" key="1">
    <source>
        <dbReference type="PROSITE" id="PS50097"/>
    </source>
</evidence>
<dbReference type="OrthoDB" id="6426498at2759"/>